<evidence type="ECO:0000256" key="6">
    <source>
        <dbReference type="ARBA" id="ARBA00022884"/>
    </source>
</evidence>
<comment type="caution">
    <text evidence="13">The sequence shown here is derived from an EMBL/GenBank/DDBJ whole genome shotgun (WGS) entry which is preliminary data.</text>
</comment>
<dbReference type="InterPro" id="IPR011545">
    <property type="entry name" value="DEAD/DEAH_box_helicase_dom"/>
</dbReference>
<dbReference type="CDD" id="cd18787">
    <property type="entry name" value="SF2_C_DEAD"/>
    <property type="match status" value="1"/>
</dbReference>
<dbReference type="Proteomes" id="UP000224634">
    <property type="component" value="Unassembled WGS sequence"/>
</dbReference>
<evidence type="ECO:0000259" key="12">
    <source>
        <dbReference type="PROSITE" id="PS51194"/>
    </source>
</evidence>
<feature type="region of interest" description="Disordered" evidence="10">
    <location>
        <begin position="588"/>
        <end position="706"/>
    </location>
</feature>
<dbReference type="GO" id="GO:0003723">
    <property type="term" value="F:RNA binding"/>
    <property type="evidence" value="ECO:0007669"/>
    <property type="project" value="UniProtKB-UniRule"/>
</dbReference>
<feature type="domain" description="Helicase C-terminal" evidence="12">
    <location>
        <begin position="342"/>
        <end position="508"/>
    </location>
</feature>
<dbReference type="InterPro" id="IPR014001">
    <property type="entry name" value="Helicase_ATP-bd"/>
</dbReference>
<keyword evidence="5 8" id="KW-0067">ATP-binding</keyword>
<dbReference type="PROSITE" id="PS51192">
    <property type="entry name" value="HELICASE_ATP_BIND_1"/>
    <property type="match status" value="1"/>
</dbReference>
<dbReference type="SMART" id="SM00490">
    <property type="entry name" value="HELICc"/>
    <property type="match status" value="1"/>
</dbReference>
<dbReference type="PROSITE" id="PS51194">
    <property type="entry name" value="HELICASE_CTER"/>
    <property type="match status" value="1"/>
</dbReference>
<comment type="domain">
    <text evidence="9">The Q motif is unique to and characteristic of the DEAD box family of RNA helicases and controls ATP binding and hydrolysis.</text>
</comment>
<dbReference type="STRING" id="1447883.A0A2B7Z4Z6"/>
<organism evidence="13 14">
    <name type="scientific">Polytolypa hystricis (strain UAMH7299)</name>
    <dbReference type="NCBI Taxonomy" id="1447883"/>
    <lineage>
        <taxon>Eukaryota</taxon>
        <taxon>Fungi</taxon>
        <taxon>Dikarya</taxon>
        <taxon>Ascomycota</taxon>
        <taxon>Pezizomycotina</taxon>
        <taxon>Eurotiomycetes</taxon>
        <taxon>Eurotiomycetidae</taxon>
        <taxon>Onygenales</taxon>
        <taxon>Onygenales incertae sedis</taxon>
        <taxon>Polytolypa</taxon>
    </lineage>
</organism>
<evidence type="ECO:0000256" key="8">
    <source>
        <dbReference type="RuleBase" id="RU000492"/>
    </source>
</evidence>
<comment type="subcellular location">
    <subcellularLocation>
        <location evidence="1">Nucleus</location>
    </subcellularLocation>
</comment>
<dbReference type="GO" id="GO:0016787">
    <property type="term" value="F:hydrolase activity"/>
    <property type="evidence" value="ECO:0007669"/>
    <property type="project" value="UniProtKB-KW"/>
</dbReference>
<dbReference type="AlphaFoldDB" id="A0A2B7Z4Z6"/>
<dbReference type="EC" id="3.6.4.13" evidence="9"/>
<evidence type="ECO:0000256" key="10">
    <source>
        <dbReference type="SAM" id="MobiDB-lite"/>
    </source>
</evidence>
<dbReference type="InterPro" id="IPR000629">
    <property type="entry name" value="RNA-helicase_DEAD-box_CS"/>
</dbReference>
<evidence type="ECO:0000256" key="4">
    <source>
        <dbReference type="ARBA" id="ARBA00022806"/>
    </source>
</evidence>
<dbReference type="EMBL" id="PDNA01000001">
    <property type="protein sequence ID" value="PGH28112.1"/>
    <property type="molecule type" value="Genomic_DNA"/>
</dbReference>
<feature type="compositionally biased region" description="Basic and acidic residues" evidence="10">
    <location>
        <begin position="669"/>
        <end position="694"/>
    </location>
</feature>
<evidence type="ECO:0000256" key="9">
    <source>
        <dbReference type="RuleBase" id="RU365068"/>
    </source>
</evidence>
<dbReference type="Pfam" id="PF00271">
    <property type="entry name" value="Helicase_C"/>
    <property type="match status" value="1"/>
</dbReference>
<comment type="similarity">
    <text evidence="8">Belongs to the DEAD box helicase family.</text>
</comment>
<keyword evidence="14" id="KW-1185">Reference proteome</keyword>
<evidence type="ECO:0000256" key="7">
    <source>
        <dbReference type="ARBA" id="ARBA00047984"/>
    </source>
</evidence>
<protein>
    <recommendedName>
        <fullName evidence="9">ATP-dependent RNA helicase</fullName>
        <ecNumber evidence="9">3.6.4.13</ecNumber>
    </recommendedName>
</protein>
<dbReference type="GO" id="GO:0003724">
    <property type="term" value="F:RNA helicase activity"/>
    <property type="evidence" value="ECO:0007669"/>
    <property type="project" value="UniProtKB-EC"/>
</dbReference>
<name>A0A2B7Z4Z6_POLH7</name>
<keyword evidence="4 8" id="KW-0347">Helicase</keyword>
<comment type="function">
    <text evidence="9">RNA helicase.</text>
</comment>
<dbReference type="Gene3D" id="3.40.50.300">
    <property type="entry name" value="P-loop containing nucleotide triphosphate hydrolases"/>
    <property type="match status" value="2"/>
</dbReference>
<evidence type="ECO:0000256" key="3">
    <source>
        <dbReference type="ARBA" id="ARBA00022801"/>
    </source>
</evidence>
<dbReference type="OrthoDB" id="193716at2759"/>
<evidence type="ECO:0000313" key="14">
    <source>
        <dbReference type="Proteomes" id="UP000224634"/>
    </source>
</evidence>
<proteinExistence type="inferred from homology"/>
<evidence type="ECO:0000256" key="1">
    <source>
        <dbReference type="ARBA" id="ARBA00004123"/>
    </source>
</evidence>
<dbReference type="SMART" id="SM00487">
    <property type="entry name" value="DEXDc"/>
    <property type="match status" value="1"/>
</dbReference>
<evidence type="ECO:0000259" key="11">
    <source>
        <dbReference type="PROSITE" id="PS51192"/>
    </source>
</evidence>
<comment type="catalytic activity">
    <reaction evidence="7 9">
        <text>ATP + H2O = ADP + phosphate + H(+)</text>
        <dbReference type="Rhea" id="RHEA:13065"/>
        <dbReference type="ChEBI" id="CHEBI:15377"/>
        <dbReference type="ChEBI" id="CHEBI:15378"/>
        <dbReference type="ChEBI" id="CHEBI:30616"/>
        <dbReference type="ChEBI" id="CHEBI:43474"/>
        <dbReference type="ChEBI" id="CHEBI:456216"/>
        <dbReference type="EC" id="3.6.4.13"/>
    </reaction>
</comment>
<gene>
    <name evidence="13" type="ORF">AJ80_00001</name>
</gene>
<dbReference type="GO" id="GO:0042254">
    <property type="term" value="P:ribosome biogenesis"/>
    <property type="evidence" value="ECO:0007669"/>
    <property type="project" value="UniProtKB-KW"/>
</dbReference>
<feature type="compositionally biased region" description="Basic and acidic residues" evidence="10">
    <location>
        <begin position="599"/>
        <end position="611"/>
    </location>
</feature>
<sequence>MLGTVRRGHVLARTLRTCIPRSTVSVASVQQPLKVSQLSSRIAALPVRQFHVYPRFQAPANAAAAVAQEPAGEASEELITEFADLSRHGIIHDNVVRAITSDMGLTTMTDVQAQTLNLSLAGNDVLAQAKTGTGKTIAFLLPVIQNIIKNDESLLRRAAIRSSNPSDIRALIISPTRELAEQISVETIKIVKNTGLVVQTAVGGTRKAEGLRRIQQQGCHILVGTPGRLIDILSDPRSGVDAPNLSALVLDEADRLLDDGFAPAIDEIKDRLPDRKVVDRQTLMFSATMPREVMRMVERTMKPDFSYINTIPKDEVPTHLKVPQRLVFLKGLQNQMPALVELAKQRIELHKQDPENVTPFKAIVYYNSTNEVSLAREAFERLRSDPSEKFSTHPFPDLRVIEMQSKLTQSQRTRNSSDFRRAKNAILFSSDVTARGMDFPNVTHIIQFGTPRDRETYIHRLGRTARANKSGEGWIFLTELDYFKLRSDLKNLPLKENTSLAAASADLTNPSALDPSVAATLAQTQRAYSETEDHLKASTYVSTFSFNGGFRDKRTLVEMLNELSMHGWGMSEPPAVDPRTADKLGMTRIKGVKIGSPPRRPESFDRSDRFSRSSSRTFGSNDRGRDGGFSRSFGSGDRERSGGFSRSFGSGDRDRGGGFSRGGRSSNSFDRRSDGRRSEGRRPDDRRSSRRSDDPFGLNTKSSSFF</sequence>
<dbReference type="GO" id="GO:0005524">
    <property type="term" value="F:ATP binding"/>
    <property type="evidence" value="ECO:0007669"/>
    <property type="project" value="UniProtKB-UniRule"/>
</dbReference>
<accession>A0A2B7Z4Z6</accession>
<keyword evidence="2 8" id="KW-0547">Nucleotide-binding</keyword>
<reference evidence="13 14" key="1">
    <citation type="submission" date="2017-10" db="EMBL/GenBank/DDBJ databases">
        <title>Comparative genomics in systemic dimorphic fungi from Ajellomycetaceae.</title>
        <authorList>
            <person name="Munoz J.F."/>
            <person name="Mcewen J.G."/>
            <person name="Clay O.K."/>
            <person name="Cuomo C.A."/>
        </authorList>
    </citation>
    <scope>NUCLEOTIDE SEQUENCE [LARGE SCALE GENOMIC DNA]</scope>
    <source>
        <strain evidence="13 14">UAMH7299</strain>
    </source>
</reference>
<keyword evidence="6 9" id="KW-0694">RNA-binding</keyword>
<dbReference type="SUPFAM" id="SSF52540">
    <property type="entry name" value="P-loop containing nucleoside triphosphate hydrolases"/>
    <property type="match status" value="2"/>
</dbReference>
<evidence type="ECO:0000256" key="5">
    <source>
        <dbReference type="ARBA" id="ARBA00022840"/>
    </source>
</evidence>
<feature type="domain" description="Helicase ATP-binding" evidence="11">
    <location>
        <begin position="116"/>
        <end position="307"/>
    </location>
</feature>
<dbReference type="PROSITE" id="PS00039">
    <property type="entry name" value="DEAD_ATP_HELICASE"/>
    <property type="match status" value="1"/>
</dbReference>
<keyword evidence="3 8" id="KW-0378">Hydrolase</keyword>
<dbReference type="GO" id="GO:0005634">
    <property type="term" value="C:nucleus"/>
    <property type="evidence" value="ECO:0007669"/>
    <property type="project" value="UniProtKB-SubCell"/>
</dbReference>
<evidence type="ECO:0000256" key="2">
    <source>
        <dbReference type="ARBA" id="ARBA00022741"/>
    </source>
</evidence>
<dbReference type="CDD" id="cd17964">
    <property type="entry name" value="DEADc_MSS116"/>
    <property type="match status" value="1"/>
</dbReference>
<dbReference type="PANTHER" id="PTHR24031">
    <property type="entry name" value="RNA HELICASE"/>
    <property type="match status" value="1"/>
</dbReference>
<dbReference type="InterPro" id="IPR001650">
    <property type="entry name" value="Helicase_C-like"/>
</dbReference>
<feature type="compositionally biased region" description="Low complexity" evidence="10">
    <location>
        <begin position="612"/>
        <end position="621"/>
    </location>
</feature>
<dbReference type="Pfam" id="PF00270">
    <property type="entry name" value="DEAD"/>
    <property type="match status" value="1"/>
</dbReference>
<evidence type="ECO:0000313" key="13">
    <source>
        <dbReference type="EMBL" id="PGH28112.1"/>
    </source>
</evidence>
<dbReference type="InterPro" id="IPR027417">
    <property type="entry name" value="P-loop_NTPase"/>
</dbReference>